<reference evidence="3" key="1">
    <citation type="submission" date="2015-03" db="EMBL/GenBank/DDBJ databases">
        <authorList>
            <consortium name="Pathogen Informatics"/>
        </authorList>
    </citation>
    <scope>NUCLEOTIDE SEQUENCE [LARGE SCALE GENOMIC DNA]</scope>
    <source>
        <strain evidence="3">N09902308</strain>
    </source>
</reference>
<comment type="caution">
    <text evidence="2">The sequence shown here is derived from an EMBL/GenBank/DDBJ whole genome shotgun (WGS) entry which is preliminary data.</text>
</comment>
<protein>
    <submittedName>
        <fullName evidence="2">Uncharacterized protein</fullName>
    </submittedName>
</protein>
<organism evidence="2 3">
    <name type="scientific">Mycobacterium tuberculosis</name>
    <dbReference type="NCBI Taxonomy" id="1773"/>
    <lineage>
        <taxon>Bacteria</taxon>
        <taxon>Bacillati</taxon>
        <taxon>Actinomycetota</taxon>
        <taxon>Actinomycetes</taxon>
        <taxon>Mycobacteriales</taxon>
        <taxon>Mycobacteriaceae</taxon>
        <taxon>Mycobacterium</taxon>
        <taxon>Mycobacterium tuberculosis complex</taxon>
    </lineage>
</organism>
<sequence length="55" mass="5833">MRTGDPLGHRRCRADQVATAQHVAVDADRVRDIGGGDDSRIQGGQQHVSEATPAP</sequence>
<name>A0A916PDU6_MYCTX</name>
<evidence type="ECO:0000313" key="3">
    <source>
        <dbReference type="Proteomes" id="UP000039021"/>
    </source>
</evidence>
<dbReference type="Proteomes" id="UP000039021">
    <property type="component" value="Unassembled WGS sequence"/>
</dbReference>
<dbReference type="EMBL" id="CSBK01005027">
    <property type="protein sequence ID" value="CPC33141.1"/>
    <property type="molecule type" value="Genomic_DNA"/>
</dbReference>
<feature type="compositionally biased region" description="Basic and acidic residues" evidence="1">
    <location>
        <begin position="29"/>
        <end position="40"/>
    </location>
</feature>
<evidence type="ECO:0000313" key="2">
    <source>
        <dbReference type="EMBL" id="CPC33141.1"/>
    </source>
</evidence>
<dbReference type="AlphaFoldDB" id="A0A916PDU6"/>
<feature type="region of interest" description="Disordered" evidence="1">
    <location>
        <begin position="29"/>
        <end position="55"/>
    </location>
</feature>
<accession>A0A916PDU6</accession>
<gene>
    <name evidence="2" type="ORF">ERS007739_05664</name>
</gene>
<evidence type="ECO:0000256" key="1">
    <source>
        <dbReference type="SAM" id="MobiDB-lite"/>
    </source>
</evidence>
<proteinExistence type="predicted"/>